<evidence type="ECO:0000256" key="5">
    <source>
        <dbReference type="ARBA" id="ARBA00009433"/>
    </source>
</evidence>
<dbReference type="InterPro" id="IPR009051">
    <property type="entry name" value="Helical_ferredxn"/>
</dbReference>
<comment type="cofactor">
    <cofactor evidence="2">
        <name>[4Fe-4S] cluster</name>
        <dbReference type="ChEBI" id="CHEBI:49883"/>
    </cofactor>
</comment>
<dbReference type="GO" id="GO:0051538">
    <property type="term" value="F:3 iron, 4 sulfur cluster binding"/>
    <property type="evidence" value="ECO:0007669"/>
    <property type="project" value="UniProtKB-KW"/>
</dbReference>
<feature type="domain" description="Response regulatory" evidence="26">
    <location>
        <begin position="786"/>
        <end position="905"/>
    </location>
</feature>
<dbReference type="UniPathway" id="UPA00223">
    <property type="reaction ID" value="UER01006"/>
</dbReference>
<keyword evidence="16" id="KW-0560">Oxidoreductase</keyword>
<evidence type="ECO:0000256" key="23">
    <source>
        <dbReference type="PROSITE-ProRule" id="PRU00169"/>
    </source>
</evidence>
<accession>A0A8H3DJJ8</accession>
<dbReference type="Gene3D" id="1.10.1060.10">
    <property type="entry name" value="Alpha-helical ferredoxin"/>
    <property type="match status" value="1"/>
</dbReference>
<dbReference type="FunFam" id="1.10.1060.10:FF:000001">
    <property type="entry name" value="Succinate dehydrogenase iron-sulfur subunit SdhB"/>
    <property type="match status" value="1"/>
</dbReference>
<dbReference type="GO" id="GO:0005743">
    <property type="term" value="C:mitochondrial inner membrane"/>
    <property type="evidence" value="ECO:0007669"/>
    <property type="project" value="UniProtKB-SubCell"/>
</dbReference>
<keyword evidence="13" id="KW-0001">2Fe-2S</keyword>
<dbReference type="NCBIfam" id="TIGR00384">
    <property type="entry name" value="dhsB"/>
    <property type="match status" value="1"/>
</dbReference>
<dbReference type="SUPFAM" id="SSF47384">
    <property type="entry name" value="Homodimeric domain of signal transducing histidine kinase"/>
    <property type="match status" value="2"/>
</dbReference>
<evidence type="ECO:0000256" key="18">
    <source>
        <dbReference type="ARBA" id="ARBA00023014"/>
    </source>
</evidence>
<feature type="modified residue" description="4-aspartylphosphate" evidence="23">
    <location>
        <position position="838"/>
    </location>
</feature>
<dbReference type="Gene3D" id="3.30.565.10">
    <property type="entry name" value="Histidine kinase-like ATPase, C-terminal domain"/>
    <property type="match status" value="2"/>
</dbReference>
<dbReference type="CDD" id="cd00082">
    <property type="entry name" value="HisKA"/>
    <property type="match status" value="2"/>
</dbReference>
<dbReference type="CDD" id="cd17546">
    <property type="entry name" value="REC_hyHK_CKI1_RcsC-like"/>
    <property type="match status" value="1"/>
</dbReference>
<evidence type="ECO:0000256" key="2">
    <source>
        <dbReference type="ARBA" id="ARBA00001966"/>
    </source>
</evidence>
<dbReference type="EC" id="1.3.5.1" evidence="7"/>
<evidence type="ECO:0000256" key="24">
    <source>
        <dbReference type="SAM" id="MobiDB-lite"/>
    </source>
</evidence>
<feature type="domain" description="2Fe-2S ferredoxin-type" evidence="27">
    <location>
        <begin position="1520"/>
        <end position="1599"/>
    </location>
</feature>
<keyword evidence="11" id="KW-0816">Tricarboxylic acid cycle</keyword>
<feature type="modified residue" description="4-aspartylphosphate" evidence="23">
    <location>
        <position position="1409"/>
    </location>
</feature>
<dbReference type="Gene3D" id="1.10.287.130">
    <property type="match status" value="2"/>
</dbReference>
<dbReference type="GO" id="GO:0009055">
    <property type="term" value="F:electron transfer activity"/>
    <property type="evidence" value="ECO:0007669"/>
    <property type="project" value="InterPro"/>
</dbReference>
<dbReference type="CDD" id="cd00207">
    <property type="entry name" value="fer2"/>
    <property type="match status" value="1"/>
</dbReference>
<dbReference type="FunFam" id="3.10.20.30:FF:000007">
    <property type="entry name" value="Succinate dehydrogenase [ubiquinone] iron-sulfur subunit, mitochondrial"/>
    <property type="match status" value="1"/>
</dbReference>
<proteinExistence type="inferred from homology"/>
<dbReference type="InterPro" id="IPR003661">
    <property type="entry name" value="HisK_dim/P_dom"/>
</dbReference>
<dbReference type="NCBIfam" id="NF004616">
    <property type="entry name" value="PRK05950.1"/>
    <property type="match status" value="1"/>
</dbReference>
<feature type="domain" description="Response regulatory" evidence="26">
    <location>
        <begin position="1347"/>
        <end position="1480"/>
    </location>
</feature>
<dbReference type="PROSITE" id="PS50109">
    <property type="entry name" value="HIS_KIN"/>
    <property type="match status" value="2"/>
</dbReference>
<keyword evidence="15" id="KW-0249">Electron transport</keyword>
<dbReference type="InterPro" id="IPR012675">
    <property type="entry name" value="Beta-grasp_dom_sf"/>
</dbReference>
<dbReference type="InterPro" id="IPR005467">
    <property type="entry name" value="His_kinase_dom"/>
</dbReference>
<name>A0A8H3DJJ8_9AGAM</name>
<dbReference type="EMBL" id="CAJMWT010007480">
    <property type="protein sequence ID" value="CAE6525820.1"/>
    <property type="molecule type" value="Genomic_DNA"/>
</dbReference>
<feature type="region of interest" description="Disordered" evidence="24">
    <location>
        <begin position="277"/>
        <end position="297"/>
    </location>
</feature>
<dbReference type="InterPro" id="IPR025192">
    <property type="entry name" value="Succ_DH/fum_Rdtase_N"/>
</dbReference>
<feature type="domain" description="Histidine kinase" evidence="25">
    <location>
        <begin position="1064"/>
        <end position="1317"/>
    </location>
</feature>
<protein>
    <recommendedName>
        <fullName evidence="8">Succinate dehydrogenase [ubiquinone] iron-sulfur subunit, mitochondrial</fullName>
        <ecNumber evidence="7">1.3.5.1</ecNumber>
    </recommendedName>
    <alternativeName>
        <fullName evidence="20">Iron-sulfur subunit of complex II</fullName>
    </alternativeName>
</protein>
<evidence type="ECO:0000256" key="22">
    <source>
        <dbReference type="ARBA" id="ARBA00049220"/>
    </source>
</evidence>
<evidence type="ECO:0000313" key="29">
    <source>
        <dbReference type="Proteomes" id="UP000663843"/>
    </source>
</evidence>
<comment type="cofactor">
    <cofactor evidence="1">
        <name>[3Fe-4S] cluster</name>
        <dbReference type="ChEBI" id="CHEBI:21137"/>
    </cofactor>
</comment>
<dbReference type="GO" id="GO:0008177">
    <property type="term" value="F:succinate dehydrogenase (quinone) activity"/>
    <property type="evidence" value="ECO:0007669"/>
    <property type="project" value="UniProtKB-EC"/>
</dbReference>
<dbReference type="PROSITE" id="PS00197">
    <property type="entry name" value="2FE2S_FER_1"/>
    <property type="match status" value="1"/>
</dbReference>
<evidence type="ECO:0000256" key="4">
    <source>
        <dbReference type="ARBA" id="ARBA00004788"/>
    </source>
</evidence>
<dbReference type="Pfam" id="PF13085">
    <property type="entry name" value="Fer2_3"/>
    <property type="match status" value="1"/>
</dbReference>
<dbReference type="Pfam" id="PF02518">
    <property type="entry name" value="HATPase_c"/>
    <property type="match status" value="2"/>
</dbReference>
<dbReference type="SUPFAM" id="SSF55785">
    <property type="entry name" value="PYP-like sensor domain (PAS domain)"/>
    <property type="match status" value="1"/>
</dbReference>
<reference evidence="28" key="1">
    <citation type="submission" date="2021-01" db="EMBL/GenBank/DDBJ databases">
        <authorList>
            <person name="Kaushik A."/>
        </authorList>
    </citation>
    <scope>NUCLEOTIDE SEQUENCE</scope>
    <source>
        <strain evidence="28">AG2-2IIIB</strain>
    </source>
</reference>
<dbReference type="InterPro" id="IPR036890">
    <property type="entry name" value="HATPase_C_sf"/>
</dbReference>
<evidence type="ECO:0000256" key="19">
    <source>
        <dbReference type="ARBA" id="ARBA00023291"/>
    </source>
</evidence>
<evidence type="ECO:0000256" key="11">
    <source>
        <dbReference type="ARBA" id="ARBA00022532"/>
    </source>
</evidence>
<dbReference type="SMART" id="SM00388">
    <property type="entry name" value="HisKA"/>
    <property type="match status" value="2"/>
</dbReference>
<comment type="caution">
    <text evidence="28">The sequence shown here is derived from an EMBL/GenBank/DDBJ whole genome shotgun (WGS) entry which is preliminary data.</text>
</comment>
<dbReference type="Proteomes" id="UP000663843">
    <property type="component" value="Unassembled WGS sequence"/>
</dbReference>
<keyword evidence="19" id="KW-0003">3Fe-4S</keyword>
<comment type="catalytic activity">
    <reaction evidence="22">
        <text>a quinone + succinate = fumarate + a quinol</text>
        <dbReference type="Rhea" id="RHEA:40523"/>
        <dbReference type="ChEBI" id="CHEBI:24646"/>
        <dbReference type="ChEBI" id="CHEBI:29806"/>
        <dbReference type="ChEBI" id="CHEBI:30031"/>
        <dbReference type="ChEBI" id="CHEBI:132124"/>
        <dbReference type="EC" id="1.3.5.1"/>
    </reaction>
</comment>
<evidence type="ECO:0000256" key="7">
    <source>
        <dbReference type="ARBA" id="ARBA00012792"/>
    </source>
</evidence>
<dbReference type="PRINTS" id="PR00344">
    <property type="entry name" value="BCTRLSENSOR"/>
</dbReference>
<dbReference type="GO" id="GO:0051537">
    <property type="term" value="F:2 iron, 2 sulfur cluster binding"/>
    <property type="evidence" value="ECO:0007669"/>
    <property type="project" value="UniProtKB-KW"/>
</dbReference>
<dbReference type="GO" id="GO:0006099">
    <property type="term" value="P:tricarboxylic acid cycle"/>
    <property type="evidence" value="ECO:0007669"/>
    <property type="project" value="UniProtKB-UniPathway"/>
</dbReference>
<organism evidence="28 29">
    <name type="scientific">Rhizoctonia solani</name>
    <dbReference type="NCBI Taxonomy" id="456999"/>
    <lineage>
        <taxon>Eukaryota</taxon>
        <taxon>Fungi</taxon>
        <taxon>Dikarya</taxon>
        <taxon>Basidiomycota</taxon>
        <taxon>Agaricomycotina</taxon>
        <taxon>Agaricomycetes</taxon>
        <taxon>Cantharellales</taxon>
        <taxon>Ceratobasidiaceae</taxon>
        <taxon>Rhizoctonia</taxon>
    </lineage>
</organism>
<dbReference type="InterPro" id="IPR035965">
    <property type="entry name" value="PAS-like_dom_sf"/>
</dbReference>
<dbReference type="SMART" id="SM00448">
    <property type="entry name" value="REC"/>
    <property type="match status" value="2"/>
</dbReference>
<dbReference type="InterPro" id="IPR004358">
    <property type="entry name" value="Sig_transdc_His_kin-like_C"/>
</dbReference>
<evidence type="ECO:0000256" key="13">
    <source>
        <dbReference type="ARBA" id="ARBA00022714"/>
    </source>
</evidence>
<dbReference type="InterPro" id="IPR011006">
    <property type="entry name" value="CheY-like_superfamily"/>
</dbReference>
<feature type="region of interest" description="Disordered" evidence="24">
    <location>
        <begin position="1"/>
        <end position="54"/>
    </location>
</feature>
<evidence type="ECO:0000259" key="27">
    <source>
        <dbReference type="PROSITE" id="PS51085"/>
    </source>
</evidence>
<keyword evidence="12 23" id="KW-0597">Phosphoprotein</keyword>
<dbReference type="SUPFAM" id="SSF55874">
    <property type="entry name" value="ATPase domain of HSP90 chaperone/DNA topoisomerase II/histidine kinase"/>
    <property type="match status" value="2"/>
</dbReference>
<dbReference type="GO" id="GO:0046872">
    <property type="term" value="F:metal ion binding"/>
    <property type="evidence" value="ECO:0007669"/>
    <property type="project" value="UniProtKB-KW"/>
</dbReference>
<keyword evidence="10" id="KW-0004">4Fe-4S</keyword>
<evidence type="ECO:0000256" key="15">
    <source>
        <dbReference type="ARBA" id="ARBA00022982"/>
    </source>
</evidence>
<evidence type="ECO:0000256" key="14">
    <source>
        <dbReference type="ARBA" id="ARBA00022723"/>
    </source>
</evidence>
<gene>
    <name evidence="28" type="ORF">RDB_LOCUS171515</name>
</gene>
<dbReference type="InterPro" id="IPR036097">
    <property type="entry name" value="HisK_dim/P_sf"/>
</dbReference>
<dbReference type="SUPFAM" id="SSF54292">
    <property type="entry name" value="2Fe-2S ferredoxin-like"/>
    <property type="match status" value="1"/>
</dbReference>
<sequence>MDISPVPAKRIRDASSTRSLAPLPPLKLTTNHRLLTPEDTPVIPNLSPDTSRRSSVSGQWPFKVQLSSSPIVPGPSVTATQALFESHPWEKTPLGDRSTWSERLRSSINIMQTSPHPTAIWWGPEYVILYNDEYSKMIGHKHPYLYGQRASVGWAELWDTLGPDMRALAAGKALSKTDDLLFFDALTPKKLPMETYHTWVWIPCADETGHVHGILNYSIETTSKVIASRRLDCLRELGSSAMRAATQAEYYQAALDTFEQYPTDAPFAIFYSVNTEPTNTDSQSSIASTADGHSSPRTVTVKAQFTGAVGIPTDHPTAPQSITFTIPHKRNSPSPRFCTGPATGLGLIEGVDTELKLDTSATSFLPDFASELESGGTTSFQWAPFIKQCFTSGRPVLVNLPQCATAGMEKRGWREHARQALVVPIIAGSGGVEVGFGIGTCKAVLILGVNSRRPYDNEYAGWIDVVGSSLGQMYMGVTAREADCLRAEQLAQLDAAKTYFFSNASHELDALSEATCPRSQERLKLVMRNVNRLRRLVDTLMDFSRVEAGRLEGHFRPVQLGQVTADLAALFRSTLEKSGIQYVVDCDSASSQLTYVDPELWEKIVFNIVGNAFKYTLSGKITVTVKHHDNCAIFSVSDTGVGIPEKDREKITERFHRVASVSRSYEGTGIGLALTKELVRLHGGTLAVDSKFGEEKGGEHGSTFSVTVPLGRAHLPDSHIYDERHERASAYFGPDWSYARSFVDEVAQWTSQGDSTPQTPSDGLDSLSSFTGVRVDPSVYFAKSDKILIGEAHPDDNGDMRAYMQQIFSKFCTVLVAKDGNEALAVAQKETPNLILSDVMMPGLDGIQLIQSLRGSTETSLIPVILVTAQAGVEGRVEGLLSGADDVLCKPFQSRELLARASLHTLMGKRRVELETKFNERTEELKIVTESSPVAFFRINSDREVVFANAMYYELTGQARDLGSNDWAAAVKPEHFQATMQLWESAQYERKGGSINFQCNNDVWVQAQLVPTSLGIVGTLTDISAQKMYEESKLAHARESEMNAKRRAEEADERRRAQELLIDVTSHELRQPVSAILNITSEGLMIDPKLVAALEDDIDSLDAVMQCGLAQERIANDVLSLSRIQLQVLAIHPTEFLLTDEVQNIVSIFKNETKMKNIQLSVVLGESLIKYGVTTVFADKARFAQIVTNLCSNAIRFTDLVQGERRIVVTVDVSRSAPFEGSACVPPELSPSAGITKSRQLFVYVSVADSGPGVHPDDVALLFKRFQQGTNSHEVFGGSGLGLFVSRQLATLMGGRIDVSSDVGRGATFRFFIEATLPKLTKPDGTGPGDSTSAVPRRIKALRQPQGAKDPRHSGINQSVLNRQLTKAGCITTLASNGLEAIERICSLAEHGDARLPPTHRSFDVILMDLEMPVMDGLTAVHEIRKLESGGSLPRRNFIVAITGNAREGHKQSAIDAGMDMVFVKLASSSRSFAARRAFASSAIRSQAVPAEEHAQIPAAKKPLNKVFKIYRWNPDEPATKPKLQSYTVDLNSCGPMVLDALIKIKNEMDPTLTFRRSCREGICGSCAMNVDGVNTLACLCRISRSESQDAKIYPLPHMYIVKDLVPDLTQFYKQYKSIEPYLKNDNPPEKGEFLQSPEDRRKLDGIYWWNQDEYLGPATLMQAYRWIADSRDSYGAERRERLQNSMSVYRCHTIFNCTRTCPKGLNPAQAIAKIKQELAAE</sequence>
<comment type="cofactor">
    <cofactor evidence="21">
        <name>[2Fe-2S] cluster</name>
        <dbReference type="ChEBI" id="CHEBI:190135"/>
    </cofactor>
</comment>
<evidence type="ECO:0000256" key="6">
    <source>
        <dbReference type="ARBA" id="ARBA00011421"/>
    </source>
</evidence>
<dbReference type="SUPFAM" id="SSF52172">
    <property type="entry name" value="CheY-like"/>
    <property type="match status" value="2"/>
</dbReference>
<dbReference type="InterPro" id="IPR004489">
    <property type="entry name" value="Succ_DH/fum_Rdtase_Fe-S"/>
</dbReference>
<evidence type="ECO:0000259" key="25">
    <source>
        <dbReference type="PROSITE" id="PS50109"/>
    </source>
</evidence>
<dbReference type="InterPro" id="IPR006058">
    <property type="entry name" value="2Fe2S_fd_BS"/>
</dbReference>
<dbReference type="PANTHER" id="PTHR43547">
    <property type="entry name" value="TWO-COMPONENT HISTIDINE KINASE"/>
    <property type="match status" value="1"/>
</dbReference>
<evidence type="ECO:0000256" key="1">
    <source>
        <dbReference type="ARBA" id="ARBA00001927"/>
    </source>
</evidence>
<dbReference type="PANTHER" id="PTHR43547:SF2">
    <property type="entry name" value="HYBRID SIGNAL TRANSDUCTION HISTIDINE KINASE C"/>
    <property type="match status" value="1"/>
</dbReference>
<evidence type="ECO:0000256" key="17">
    <source>
        <dbReference type="ARBA" id="ARBA00023004"/>
    </source>
</evidence>
<dbReference type="GO" id="GO:0051539">
    <property type="term" value="F:4 iron, 4 sulfur cluster binding"/>
    <property type="evidence" value="ECO:0007669"/>
    <property type="project" value="UniProtKB-KW"/>
</dbReference>
<dbReference type="Gene3D" id="3.30.450.20">
    <property type="entry name" value="PAS domain"/>
    <property type="match status" value="2"/>
</dbReference>
<evidence type="ECO:0000256" key="10">
    <source>
        <dbReference type="ARBA" id="ARBA00022485"/>
    </source>
</evidence>
<dbReference type="InterPro" id="IPR001789">
    <property type="entry name" value="Sig_transdc_resp-reg_receiver"/>
</dbReference>
<feature type="domain" description="Histidine kinase" evidence="25">
    <location>
        <begin position="520"/>
        <end position="712"/>
    </location>
</feature>
<evidence type="ECO:0000256" key="3">
    <source>
        <dbReference type="ARBA" id="ARBA00004443"/>
    </source>
</evidence>
<comment type="subcellular location">
    <subcellularLocation>
        <location evidence="3">Mitochondrion inner membrane</location>
        <topology evidence="3">Peripheral membrane protein</topology>
        <orientation evidence="3">Matrix side</orientation>
    </subcellularLocation>
</comment>
<evidence type="ECO:0000256" key="12">
    <source>
        <dbReference type="ARBA" id="ARBA00022553"/>
    </source>
</evidence>
<evidence type="ECO:0000313" key="28">
    <source>
        <dbReference type="EMBL" id="CAE6525820.1"/>
    </source>
</evidence>
<dbReference type="InterPro" id="IPR003594">
    <property type="entry name" value="HATPase_dom"/>
</dbReference>
<keyword evidence="14" id="KW-0479">Metal-binding</keyword>
<evidence type="ECO:0000256" key="8">
    <source>
        <dbReference type="ARBA" id="ARBA00016766"/>
    </source>
</evidence>
<keyword evidence="18" id="KW-0411">Iron-sulfur</keyword>
<dbReference type="PROSITE" id="PS50110">
    <property type="entry name" value="RESPONSE_REGULATORY"/>
    <property type="match status" value="2"/>
</dbReference>
<dbReference type="Gene3D" id="3.40.50.2300">
    <property type="match status" value="2"/>
</dbReference>
<evidence type="ECO:0000256" key="20">
    <source>
        <dbReference type="ARBA" id="ARBA00033304"/>
    </source>
</evidence>
<dbReference type="InterPro" id="IPR001041">
    <property type="entry name" value="2Fe-2S_ferredoxin-type"/>
</dbReference>
<evidence type="ECO:0000256" key="21">
    <source>
        <dbReference type="ARBA" id="ARBA00034078"/>
    </source>
</evidence>
<comment type="similarity">
    <text evidence="5">Belongs to the succinate dehydrogenase/fumarate reductase iron-sulfur protein family.</text>
</comment>
<evidence type="ECO:0000256" key="16">
    <source>
        <dbReference type="ARBA" id="ARBA00023002"/>
    </source>
</evidence>
<dbReference type="SUPFAM" id="SSF46548">
    <property type="entry name" value="alpha-helical ferredoxin"/>
    <property type="match status" value="1"/>
</dbReference>
<dbReference type="PROSITE" id="PS51085">
    <property type="entry name" value="2FE2S_FER_2"/>
    <property type="match status" value="1"/>
</dbReference>
<dbReference type="SMART" id="SM00387">
    <property type="entry name" value="HATPase_c"/>
    <property type="match status" value="2"/>
</dbReference>
<dbReference type="Pfam" id="PF00072">
    <property type="entry name" value="Response_reg"/>
    <property type="match status" value="2"/>
</dbReference>
<comment type="subunit">
    <text evidence="6">Component of complex II composed of four subunits: a flavoprotein (FP), an iron-sulfur protein (IP), and a cytochrome b composed of a large and a small subunit.</text>
</comment>
<evidence type="ECO:0000259" key="26">
    <source>
        <dbReference type="PROSITE" id="PS50110"/>
    </source>
</evidence>
<comment type="pathway">
    <text evidence="4">Carbohydrate metabolism; tricarboxylic acid cycle; fumarate from succinate (eukaryal route): step 1/1.</text>
</comment>
<dbReference type="GO" id="GO:0000155">
    <property type="term" value="F:phosphorelay sensor kinase activity"/>
    <property type="evidence" value="ECO:0007669"/>
    <property type="project" value="InterPro"/>
</dbReference>
<dbReference type="InterPro" id="IPR036010">
    <property type="entry name" value="2Fe-2S_ferredoxin-like_sf"/>
</dbReference>
<keyword evidence="17" id="KW-0408">Iron</keyword>
<keyword evidence="9" id="KW-0813">Transport</keyword>
<dbReference type="Gene3D" id="3.10.20.30">
    <property type="match status" value="1"/>
</dbReference>
<evidence type="ECO:0000256" key="9">
    <source>
        <dbReference type="ARBA" id="ARBA00022448"/>
    </source>
</evidence>